<dbReference type="AlphaFoldDB" id="A0A4R3NJL1"/>
<feature type="compositionally biased region" description="Basic and acidic residues" evidence="1">
    <location>
        <begin position="71"/>
        <end position="90"/>
    </location>
</feature>
<organism evidence="2 3">
    <name type="scientific">Martelella mediterranea</name>
    <dbReference type="NCBI Taxonomy" id="293089"/>
    <lineage>
        <taxon>Bacteria</taxon>
        <taxon>Pseudomonadati</taxon>
        <taxon>Pseudomonadota</taxon>
        <taxon>Alphaproteobacteria</taxon>
        <taxon>Hyphomicrobiales</taxon>
        <taxon>Aurantimonadaceae</taxon>
        <taxon>Martelella</taxon>
    </lineage>
</organism>
<evidence type="ECO:0000256" key="1">
    <source>
        <dbReference type="SAM" id="MobiDB-lite"/>
    </source>
</evidence>
<feature type="region of interest" description="Disordered" evidence="1">
    <location>
        <begin position="1"/>
        <end position="40"/>
    </location>
</feature>
<evidence type="ECO:0000313" key="3">
    <source>
        <dbReference type="Proteomes" id="UP000295097"/>
    </source>
</evidence>
<gene>
    <name evidence="2" type="ORF">EDC90_10525</name>
</gene>
<proteinExistence type="predicted"/>
<dbReference type="Proteomes" id="UP000295097">
    <property type="component" value="Unassembled WGS sequence"/>
</dbReference>
<accession>A0A4R3NJL1</accession>
<feature type="compositionally biased region" description="Basic and acidic residues" evidence="1">
    <location>
        <begin position="1"/>
        <end position="10"/>
    </location>
</feature>
<protein>
    <submittedName>
        <fullName evidence="2">Uncharacterized protein</fullName>
    </submittedName>
</protein>
<reference evidence="2 3" key="1">
    <citation type="submission" date="2019-03" db="EMBL/GenBank/DDBJ databases">
        <title>Freshwater and sediment microbial communities from various areas in North America, analyzing microbe dynamics in response to fracking.</title>
        <authorList>
            <person name="Lamendella R."/>
        </authorList>
    </citation>
    <scope>NUCLEOTIDE SEQUENCE [LARGE SCALE GENOMIC DNA]</scope>
    <source>
        <strain evidence="2 3">175.2</strain>
    </source>
</reference>
<dbReference type="EMBL" id="SMAR01000052">
    <property type="protein sequence ID" value="TCT29258.1"/>
    <property type="molecule type" value="Genomic_DNA"/>
</dbReference>
<comment type="caution">
    <text evidence="2">The sequence shown here is derived from an EMBL/GenBank/DDBJ whole genome shotgun (WGS) entry which is preliminary data.</text>
</comment>
<name>A0A4R3NJL1_9HYPH</name>
<keyword evidence="3" id="KW-1185">Reference proteome</keyword>
<feature type="region of interest" description="Disordered" evidence="1">
    <location>
        <begin position="71"/>
        <end position="98"/>
    </location>
</feature>
<dbReference type="OrthoDB" id="9956750at2"/>
<sequence length="184" mass="20224">MAVKVEDAEVGRVQGDNRAAFAPEAPKKTLQQRPVERDARDVAAGSFSAMLTEQTDGDTAEQTVHQAHGVAHREAGESRSEEMEAEEARKRQSPQRVIKIPAEDDSVLNGVRQHKKTQVGRASAYGAAPPRAPKSMVEAHENLMFASTKMEIPEVGSHLLYGPFNKMSGVFKNCYYWARTLSTS</sequence>
<dbReference type="RefSeq" id="WP_132314126.1">
    <property type="nucleotide sequence ID" value="NZ_SMAR01000052.1"/>
</dbReference>
<evidence type="ECO:0000313" key="2">
    <source>
        <dbReference type="EMBL" id="TCT29258.1"/>
    </source>
</evidence>